<dbReference type="RefSeq" id="WP_077585196.1">
    <property type="nucleotide sequence ID" value="NZ_CP019794.1"/>
</dbReference>
<protein>
    <submittedName>
        <fullName evidence="1">Spore coat protein CotJA</fullName>
    </submittedName>
</protein>
<keyword evidence="1" id="KW-0167">Capsid protein</keyword>
<dbReference type="AlphaFoldDB" id="A0A1V0UVK8"/>
<keyword evidence="1" id="KW-0946">Virion</keyword>
<evidence type="ECO:0000313" key="2">
    <source>
        <dbReference type="Proteomes" id="UP000192727"/>
    </source>
</evidence>
<dbReference type="InterPro" id="IPR020256">
    <property type="entry name" value="Spore_coat_CotJA"/>
</dbReference>
<dbReference type="EMBL" id="CP020557">
    <property type="protein sequence ID" value="ARF69058.1"/>
    <property type="molecule type" value="Genomic_DNA"/>
</dbReference>
<sequence length="70" mass="8246">MEKPSQWKVYYPYVSVFDPCPPIRKKLYNTPPQLYMVFQPCNLPQYSPHEALCRGTLWPDLYSPYGPHPA</sequence>
<dbReference type="GeneID" id="64217759"/>
<evidence type="ECO:0000313" key="1">
    <source>
        <dbReference type="EMBL" id="ARF69058.1"/>
    </source>
</evidence>
<proteinExistence type="predicted"/>
<dbReference type="Pfam" id="PF11007">
    <property type="entry name" value="CotJA"/>
    <property type="match status" value="1"/>
</dbReference>
<organism evidence="1 2">
    <name type="scientific">Paenibacillus larvae subsp. pulvifaciens</name>
    <dbReference type="NCBI Taxonomy" id="1477"/>
    <lineage>
        <taxon>Bacteria</taxon>
        <taxon>Bacillati</taxon>
        <taxon>Bacillota</taxon>
        <taxon>Bacilli</taxon>
        <taxon>Bacillales</taxon>
        <taxon>Paenibacillaceae</taxon>
        <taxon>Paenibacillus</taxon>
    </lineage>
</organism>
<gene>
    <name evidence="1" type="ORF">B7C51_16460</name>
</gene>
<reference evidence="1 2" key="1">
    <citation type="submission" date="2017-03" db="EMBL/GenBank/DDBJ databases">
        <title>Paenibacillus larvae genome sequencing.</title>
        <authorList>
            <person name="Dingman D.W."/>
        </authorList>
    </citation>
    <scope>NUCLEOTIDE SEQUENCE [LARGE SCALE GENOMIC DNA]</scope>
    <source>
        <strain evidence="1 2">SAG 10367</strain>
    </source>
</reference>
<dbReference type="Proteomes" id="UP000192727">
    <property type="component" value="Chromosome"/>
</dbReference>
<accession>A0A1V0UVK8</accession>
<name>A0A1V0UVK8_9BACL</name>